<dbReference type="Proteomes" id="UP000317078">
    <property type="component" value="Unassembled WGS sequence"/>
</dbReference>
<accession>A0A502GJL6</accession>
<evidence type="ECO:0000313" key="2">
    <source>
        <dbReference type="EMBL" id="TPG61156.1"/>
    </source>
</evidence>
<dbReference type="GO" id="GO:0016020">
    <property type="term" value="C:membrane"/>
    <property type="evidence" value="ECO:0007669"/>
    <property type="project" value="GOC"/>
</dbReference>
<dbReference type="OrthoDB" id="9813425at2"/>
<organism evidence="2 3">
    <name type="scientific">Muricoccus nepalensis</name>
    <dbReference type="NCBI Taxonomy" id="1854500"/>
    <lineage>
        <taxon>Bacteria</taxon>
        <taxon>Pseudomonadati</taxon>
        <taxon>Pseudomonadota</taxon>
        <taxon>Alphaproteobacteria</taxon>
        <taxon>Acetobacterales</taxon>
        <taxon>Roseomonadaceae</taxon>
        <taxon>Muricoccus</taxon>
    </lineage>
</organism>
<name>A0A502GJL6_9PROT</name>
<protein>
    <submittedName>
        <fullName evidence="2">EEP domain-containing protein</fullName>
    </submittedName>
</protein>
<dbReference type="GO" id="GO:0006506">
    <property type="term" value="P:GPI anchor biosynthetic process"/>
    <property type="evidence" value="ECO:0007669"/>
    <property type="project" value="TreeGrafter"/>
</dbReference>
<comment type="caution">
    <text evidence="2">The sequence shown here is derived from an EMBL/GenBank/DDBJ whole genome shotgun (WGS) entry which is preliminary data.</text>
</comment>
<dbReference type="InterPro" id="IPR005135">
    <property type="entry name" value="Endo/exonuclease/phosphatase"/>
</dbReference>
<proteinExistence type="predicted"/>
<dbReference type="Gene3D" id="3.60.10.10">
    <property type="entry name" value="Endonuclease/exonuclease/phosphatase"/>
    <property type="match status" value="1"/>
</dbReference>
<dbReference type="EMBL" id="RCZP01000001">
    <property type="protein sequence ID" value="TPG61156.1"/>
    <property type="molecule type" value="Genomic_DNA"/>
</dbReference>
<dbReference type="PANTHER" id="PTHR14859:SF1">
    <property type="entry name" value="PGAP2-INTERACTING PROTEIN"/>
    <property type="match status" value="1"/>
</dbReference>
<reference evidence="2 3" key="1">
    <citation type="journal article" date="2019" name="Environ. Microbiol.">
        <title>Species interactions and distinct microbial communities in high Arctic permafrost affected cryosols are associated with the CH4 and CO2 gas fluxes.</title>
        <authorList>
            <person name="Altshuler I."/>
            <person name="Hamel J."/>
            <person name="Turney S."/>
            <person name="Magnuson E."/>
            <person name="Levesque R."/>
            <person name="Greer C."/>
            <person name="Whyte L.G."/>
        </authorList>
    </citation>
    <scope>NUCLEOTIDE SEQUENCE [LARGE SCALE GENOMIC DNA]</scope>
    <source>
        <strain evidence="2 3">S9.3B</strain>
    </source>
</reference>
<feature type="domain" description="Endonuclease/exonuclease/phosphatase" evidence="1">
    <location>
        <begin position="43"/>
        <end position="259"/>
    </location>
</feature>
<dbReference type="AlphaFoldDB" id="A0A502GJL6"/>
<evidence type="ECO:0000313" key="3">
    <source>
        <dbReference type="Proteomes" id="UP000317078"/>
    </source>
</evidence>
<dbReference type="PANTHER" id="PTHR14859">
    <property type="entry name" value="CALCOFLUOR WHITE HYPERSENSITIVE PROTEIN PRECURSOR"/>
    <property type="match status" value="1"/>
</dbReference>
<sequence length="284" mass="30154">MNGLIARRGREAVSPALGVLALLRARSRPAMTARRVSGALTIVSYNVHKCVGVDKRFDPARIAEVIAETGADIVALQEADRRLGRRVGLLDMATVERRTGLRLVPLSTTPGGHGWHGNALLVRVGQPAGVRRLTLPGGEPRGAVIADLELPAGRIRVVAAHLGLLKRHRERQAAAILAALAEDPEVPTVVLGDLNEWRPGQRSSLGALERSFGHARASPPTFPSRLPVLALDRMFWNRPGLVAAVEAHDTPLARLASDHLPLRARLDPAILAGGAALDGASEAA</sequence>
<gene>
    <name evidence="2" type="ORF">EAH89_00925</name>
</gene>
<dbReference type="Pfam" id="PF03372">
    <property type="entry name" value="Exo_endo_phos"/>
    <property type="match status" value="1"/>
</dbReference>
<dbReference type="InterPro" id="IPR051916">
    <property type="entry name" value="GPI-anchor_lipid_remodeler"/>
</dbReference>
<dbReference type="GO" id="GO:0003824">
    <property type="term" value="F:catalytic activity"/>
    <property type="evidence" value="ECO:0007669"/>
    <property type="project" value="InterPro"/>
</dbReference>
<keyword evidence="3" id="KW-1185">Reference proteome</keyword>
<dbReference type="InterPro" id="IPR036691">
    <property type="entry name" value="Endo/exonu/phosph_ase_sf"/>
</dbReference>
<evidence type="ECO:0000259" key="1">
    <source>
        <dbReference type="Pfam" id="PF03372"/>
    </source>
</evidence>
<dbReference type="SUPFAM" id="SSF56219">
    <property type="entry name" value="DNase I-like"/>
    <property type="match status" value="1"/>
</dbReference>